<dbReference type="RefSeq" id="WP_053222102.1">
    <property type="nucleotide sequence ID" value="NZ_JSVA01000004.1"/>
</dbReference>
<dbReference type="SUPFAM" id="SSF53328">
    <property type="entry name" value="Formyltransferase"/>
    <property type="match status" value="1"/>
</dbReference>
<feature type="domain" description="Formyl transferase C-terminal" evidence="2">
    <location>
        <begin position="202"/>
        <end position="287"/>
    </location>
</feature>
<dbReference type="PATRIC" id="fig|1566026.4.peg.2240"/>
<dbReference type="Pfam" id="PF02911">
    <property type="entry name" value="Formyl_trans_C"/>
    <property type="match status" value="1"/>
</dbReference>
<dbReference type="GO" id="GO:0005829">
    <property type="term" value="C:cytosol"/>
    <property type="evidence" value="ECO:0007669"/>
    <property type="project" value="TreeGrafter"/>
</dbReference>
<dbReference type="Pfam" id="PF00551">
    <property type="entry name" value="Formyl_trans_N"/>
    <property type="match status" value="1"/>
</dbReference>
<protein>
    <submittedName>
        <fullName evidence="3">Uncharacterized protein</fullName>
    </submittedName>
</protein>
<evidence type="ECO:0000313" key="3">
    <source>
        <dbReference type="EMBL" id="KOF03887.1"/>
    </source>
</evidence>
<dbReference type="GO" id="GO:0004479">
    <property type="term" value="F:methionyl-tRNA formyltransferase activity"/>
    <property type="evidence" value="ECO:0007669"/>
    <property type="project" value="TreeGrafter"/>
</dbReference>
<keyword evidence="4" id="KW-1185">Reference proteome</keyword>
<dbReference type="PANTHER" id="PTHR11138:SF5">
    <property type="entry name" value="METHIONYL-TRNA FORMYLTRANSFERASE, MITOCHONDRIAL"/>
    <property type="match status" value="1"/>
</dbReference>
<feature type="domain" description="Formyl transferase N-terminal" evidence="1">
    <location>
        <begin position="58"/>
        <end position="157"/>
    </location>
</feature>
<comment type="caution">
    <text evidence="3">The sequence shown here is derived from an EMBL/GenBank/DDBJ whole genome shotgun (WGS) entry which is preliminary data.</text>
</comment>
<dbReference type="EMBL" id="JSVA01000004">
    <property type="protein sequence ID" value="KOF03887.1"/>
    <property type="molecule type" value="Genomic_DNA"/>
</dbReference>
<proteinExistence type="predicted"/>
<dbReference type="Proteomes" id="UP000036908">
    <property type="component" value="Unassembled WGS sequence"/>
</dbReference>
<dbReference type="SUPFAM" id="SSF50486">
    <property type="entry name" value="FMT C-terminal domain-like"/>
    <property type="match status" value="1"/>
</dbReference>
<dbReference type="PROSITE" id="PS00373">
    <property type="entry name" value="GART"/>
    <property type="match status" value="1"/>
</dbReference>
<dbReference type="Gene3D" id="3.40.50.12230">
    <property type="match status" value="1"/>
</dbReference>
<evidence type="ECO:0000313" key="4">
    <source>
        <dbReference type="Proteomes" id="UP000036908"/>
    </source>
</evidence>
<organism evidence="3 4">
    <name type="scientific">Roseivirga seohaensis subsp. aquiponti</name>
    <dbReference type="NCBI Taxonomy" id="1566026"/>
    <lineage>
        <taxon>Bacteria</taxon>
        <taxon>Pseudomonadati</taxon>
        <taxon>Bacteroidota</taxon>
        <taxon>Cytophagia</taxon>
        <taxon>Cytophagales</taxon>
        <taxon>Roseivirgaceae</taxon>
        <taxon>Roseivirga</taxon>
    </lineage>
</organism>
<evidence type="ECO:0000259" key="2">
    <source>
        <dbReference type="Pfam" id="PF02911"/>
    </source>
</evidence>
<sequence>MKTLILTNSDALSAPTIKKMVENGSVEGVGILKKSRPQIEPVLKSIGLKEDQILALERRNWVSELSQFIRKNEIEVVWVLTFPWIIPNELFNAVPKGFINFHFGMLPKYKGADPIFWQLKNNEEIGGVTIHLMNDKIDEGLVLMREELRIIPGENYGLHCKRLGEFTSTLTEKLIEKLSNNQNNYLKLDSEIETYESKPSIEDLTIYWNKQTAEEIECLINATNPKYSGANTKLAGFEMRILEVTPVTMQGAIQAEPGQIVHADVVYGLVVACINNEFLRITIAQTGEGFLSGVKLFNLGFLTGHQFTN</sequence>
<dbReference type="InterPro" id="IPR011034">
    <property type="entry name" value="Formyl_transferase-like_C_sf"/>
</dbReference>
<dbReference type="InterPro" id="IPR036477">
    <property type="entry name" value="Formyl_transf_N_sf"/>
</dbReference>
<reference evidence="4" key="1">
    <citation type="submission" date="2014-11" db="EMBL/GenBank/DDBJ databases">
        <title>Genome sequencing of Roseivirga sp. D-25.</title>
        <authorList>
            <person name="Selvaratnam C."/>
            <person name="Thevarajoo S."/>
            <person name="Goh K.M."/>
            <person name="Eee R."/>
            <person name="Chan K.-G."/>
            <person name="Chong C.S."/>
        </authorList>
    </citation>
    <scope>NUCLEOTIDE SEQUENCE [LARGE SCALE GENOMIC DNA]</scope>
    <source>
        <strain evidence="4">D-25</strain>
    </source>
</reference>
<evidence type="ECO:0000259" key="1">
    <source>
        <dbReference type="Pfam" id="PF00551"/>
    </source>
</evidence>
<dbReference type="InterPro" id="IPR001555">
    <property type="entry name" value="GART_AS"/>
</dbReference>
<gene>
    <name evidence="3" type="ORF">OB69_02395</name>
</gene>
<name>A0A0L8ANX9_9BACT</name>
<dbReference type="AlphaFoldDB" id="A0A0L8ANX9"/>
<accession>A0A0L8ANX9</accession>
<dbReference type="InterPro" id="IPR002376">
    <property type="entry name" value="Formyl_transf_N"/>
</dbReference>
<dbReference type="PANTHER" id="PTHR11138">
    <property type="entry name" value="METHIONYL-TRNA FORMYLTRANSFERASE"/>
    <property type="match status" value="1"/>
</dbReference>
<dbReference type="InterPro" id="IPR005793">
    <property type="entry name" value="Formyl_trans_C"/>
</dbReference>
<dbReference type="OrthoDB" id="9802815at2"/>